<feature type="transmembrane region" description="Helical" evidence="2">
    <location>
        <begin position="220"/>
        <end position="240"/>
    </location>
</feature>
<keyword evidence="2" id="KW-1133">Transmembrane helix</keyword>
<feature type="transmembrane region" description="Helical" evidence="2">
    <location>
        <begin position="42"/>
        <end position="66"/>
    </location>
</feature>
<evidence type="ECO:0000256" key="2">
    <source>
        <dbReference type="SAM" id="Phobius"/>
    </source>
</evidence>
<keyword evidence="2" id="KW-0472">Membrane</keyword>
<dbReference type="Proteomes" id="UP000620104">
    <property type="component" value="Unassembled WGS sequence"/>
</dbReference>
<protein>
    <recommendedName>
        <fullName evidence="5">TLC domain-containing protein</fullName>
    </recommendedName>
</protein>
<feature type="transmembrane region" description="Helical" evidence="2">
    <location>
        <begin position="113"/>
        <end position="132"/>
    </location>
</feature>
<keyword evidence="2" id="KW-0812">Transmembrane</keyword>
<dbReference type="AlphaFoldDB" id="A0A8H3YE12"/>
<feature type="region of interest" description="Disordered" evidence="1">
    <location>
        <begin position="292"/>
        <end position="315"/>
    </location>
</feature>
<proteinExistence type="predicted"/>
<feature type="transmembrane region" description="Helical" evidence="2">
    <location>
        <begin position="169"/>
        <end position="191"/>
    </location>
</feature>
<sequence length="366" mass="40637">MMPQEWPADLSIGHATAFLLITFTLIYATAHHAFKTPKQKSYILSTISSGIMSLLSLWFVYTWITGSDAGRMFGFEGVISEAADRVARYGTVFFRSYLIADLLIGSVVYRDQIGVLTGWVHHLAYIAIMFHLDRTHYSGLFMLAAIMEIPTFHLGLSTLWPMRFRHDRVFLVLFFLTRIAFHCYMILSFTVSTSSLTRLPFVSETAGFGKTGRAVVGSRMPGVLLLAAFPMHAMWFIGGIKGHLRRCRLRELATKESVTETAQEAMTFSSDGTAIAAGTESGGRFEAMMMERESDEMTDSPESCPAASLTSSSPRETPLLTPFYALSALAGSQEPVDRGYFDEIHELNRKDSGGLGLLIDAEENEL</sequence>
<feature type="transmembrane region" description="Helical" evidence="2">
    <location>
        <begin position="12"/>
        <end position="30"/>
    </location>
</feature>
<evidence type="ECO:0008006" key="5">
    <source>
        <dbReference type="Google" id="ProtNLM"/>
    </source>
</evidence>
<evidence type="ECO:0000313" key="4">
    <source>
        <dbReference type="Proteomes" id="UP000620104"/>
    </source>
</evidence>
<dbReference type="OrthoDB" id="341353at2759"/>
<feature type="transmembrane region" description="Helical" evidence="2">
    <location>
        <begin position="138"/>
        <end position="157"/>
    </location>
</feature>
<dbReference type="EMBL" id="BLZA01000017">
    <property type="protein sequence ID" value="GHJ85944.1"/>
    <property type="molecule type" value="Genomic_DNA"/>
</dbReference>
<feature type="transmembrane region" description="Helical" evidence="2">
    <location>
        <begin position="86"/>
        <end position="104"/>
    </location>
</feature>
<comment type="caution">
    <text evidence="3">The sequence shown here is derived from an EMBL/GenBank/DDBJ whole genome shotgun (WGS) entry which is preliminary data.</text>
</comment>
<evidence type="ECO:0000256" key="1">
    <source>
        <dbReference type="SAM" id="MobiDB-lite"/>
    </source>
</evidence>
<evidence type="ECO:0000313" key="3">
    <source>
        <dbReference type="EMBL" id="GHJ85944.1"/>
    </source>
</evidence>
<name>A0A8H3YE12_9TREE</name>
<reference evidence="3" key="1">
    <citation type="submission" date="2020-07" db="EMBL/GenBank/DDBJ databases">
        <title>Draft Genome Sequence of a Deep-Sea Yeast, Naganishia (Cryptococcus) liquefaciens strain N6.</title>
        <authorList>
            <person name="Han Y.W."/>
            <person name="Kajitani R."/>
            <person name="Morimoto H."/>
            <person name="Parhat M."/>
            <person name="Tsubouchi H."/>
            <person name="Bakenova O."/>
            <person name="Ogata M."/>
            <person name="Argunhan B."/>
            <person name="Aoki R."/>
            <person name="Kajiwara S."/>
            <person name="Itoh T."/>
            <person name="Iwasaki H."/>
        </authorList>
    </citation>
    <scope>NUCLEOTIDE SEQUENCE</scope>
    <source>
        <strain evidence="3">N6</strain>
    </source>
</reference>
<keyword evidence="4" id="KW-1185">Reference proteome</keyword>
<gene>
    <name evidence="3" type="ORF">NliqN6_2346</name>
</gene>
<accession>A0A8H3YE12</accession>
<organism evidence="3 4">
    <name type="scientific">Naganishia liquefaciens</name>
    <dbReference type="NCBI Taxonomy" id="104408"/>
    <lineage>
        <taxon>Eukaryota</taxon>
        <taxon>Fungi</taxon>
        <taxon>Dikarya</taxon>
        <taxon>Basidiomycota</taxon>
        <taxon>Agaricomycotina</taxon>
        <taxon>Tremellomycetes</taxon>
        <taxon>Filobasidiales</taxon>
        <taxon>Filobasidiaceae</taxon>
        <taxon>Naganishia</taxon>
    </lineage>
</organism>